<organism evidence="1 2">
    <name type="scientific">Thermogemmatispora aurantia</name>
    <dbReference type="NCBI Taxonomy" id="2045279"/>
    <lineage>
        <taxon>Bacteria</taxon>
        <taxon>Bacillati</taxon>
        <taxon>Chloroflexota</taxon>
        <taxon>Ktedonobacteria</taxon>
        <taxon>Thermogemmatisporales</taxon>
        <taxon>Thermogemmatisporaceae</taxon>
        <taxon>Thermogemmatispora</taxon>
    </lineage>
</organism>
<dbReference type="AlphaFoldDB" id="A0A5J4K7T9"/>
<sequence>MWLPGRQRADPSGADDPGACACAGWRAQWPCRLVWGRVGGEQPRVSAACARVARDSLSFT</sequence>
<gene>
    <name evidence="1" type="ORF">KTAU_13780</name>
</gene>
<keyword evidence="2" id="KW-1185">Reference proteome</keyword>
<evidence type="ECO:0000313" key="1">
    <source>
        <dbReference type="EMBL" id="GER82741.1"/>
    </source>
</evidence>
<name>A0A5J4K7T9_9CHLR</name>
<reference evidence="1 2" key="1">
    <citation type="journal article" date="2019" name="Int. J. Syst. Evol. Microbiol.">
        <title>Thermogemmatispora aurantia sp. nov. and Thermogemmatispora argillosa sp. nov., within the class Ktedonobacteria, and emended description of the genus Thermogemmatispora.</title>
        <authorList>
            <person name="Zheng Y."/>
            <person name="Wang C.M."/>
            <person name="Sakai Y."/>
            <person name="Abe K."/>
            <person name="Yokota A."/>
            <person name="Yabe S."/>
        </authorList>
    </citation>
    <scope>NUCLEOTIDE SEQUENCE [LARGE SCALE GENOMIC DNA]</scope>
    <source>
        <strain evidence="1 2">A1-2</strain>
    </source>
</reference>
<evidence type="ECO:0000313" key="2">
    <source>
        <dbReference type="Proteomes" id="UP000334820"/>
    </source>
</evidence>
<accession>A0A5J4K7T9</accession>
<dbReference type="Proteomes" id="UP000334820">
    <property type="component" value="Unassembled WGS sequence"/>
</dbReference>
<protein>
    <submittedName>
        <fullName evidence="1">Uncharacterized protein</fullName>
    </submittedName>
</protein>
<proteinExistence type="predicted"/>
<comment type="caution">
    <text evidence="1">The sequence shown here is derived from an EMBL/GenBank/DDBJ whole genome shotgun (WGS) entry which is preliminary data.</text>
</comment>
<dbReference type="EMBL" id="BKZV01000001">
    <property type="protein sequence ID" value="GER82741.1"/>
    <property type="molecule type" value="Genomic_DNA"/>
</dbReference>